<gene>
    <name evidence="6" type="ORF">HNQ64_001795</name>
</gene>
<keyword evidence="4" id="KW-0234">DNA repair</keyword>
<evidence type="ECO:0000259" key="5">
    <source>
        <dbReference type="Pfam" id="PF01068"/>
    </source>
</evidence>
<evidence type="ECO:0000256" key="4">
    <source>
        <dbReference type="ARBA" id="ARBA00023204"/>
    </source>
</evidence>
<comment type="caution">
    <text evidence="6">The sequence shown here is derived from an EMBL/GenBank/DDBJ whole genome shotgun (WGS) entry which is preliminary data.</text>
</comment>
<name>A0A7W7YJU5_9BACT</name>
<evidence type="ECO:0000313" key="6">
    <source>
        <dbReference type="EMBL" id="MBB5037546.1"/>
    </source>
</evidence>
<dbReference type="CDD" id="cd07998">
    <property type="entry name" value="WGR_DNA_ligase"/>
    <property type="match status" value="1"/>
</dbReference>
<evidence type="ECO:0000256" key="1">
    <source>
        <dbReference type="ARBA" id="ARBA00022598"/>
    </source>
</evidence>
<dbReference type="GO" id="GO:0006260">
    <property type="term" value="P:DNA replication"/>
    <property type="evidence" value="ECO:0007669"/>
    <property type="project" value="UniProtKB-KW"/>
</dbReference>
<dbReference type="Gene3D" id="2.20.140.10">
    <property type="entry name" value="WGR domain"/>
    <property type="match status" value="1"/>
</dbReference>
<dbReference type="EMBL" id="JACHIF010000003">
    <property type="protein sequence ID" value="MBB5037546.1"/>
    <property type="molecule type" value="Genomic_DNA"/>
</dbReference>
<organism evidence="6 7">
    <name type="scientific">Prosthecobacter dejongeii</name>
    <dbReference type="NCBI Taxonomy" id="48465"/>
    <lineage>
        <taxon>Bacteria</taxon>
        <taxon>Pseudomonadati</taxon>
        <taxon>Verrucomicrobiota</taxon>
        <taxon>Verrucomicrobiia</taxon>
        <taxon>Verrucomicrobiales</taxon>
        <taxon>Verrucomicrobiaceae</taxon>
        <taxon>Prosthecobacter</taxon>
    </lineage>
</organism>
<dbReference type="Proteomes" id="UP000534294">
    <property type="component" value="Unassembled WGS sequence"/>
</dbReference>
<dbReference type="GO" id="GO:0006281">
    <property type="term" value="P:DNA repair"/>
    <property type="evidence" value="ECO:0007669"/>
    <property type="project" value="UniProtKB-KW"/>
</dbReference>
<feature type="domain" description="ATP-dependent DNA ligase family profile" evidence="5">
    <location>
        <begin position="172"/>
        <end position="249"/>
    </location>
</feature>
<reference evidence="6 7" key="1">
    <citation type="submission" date="2020-08" db="EMBL/GenBank/DDBJ databases">
        <title>Genomic Encyclopedia of Type Strains, Phase IV (KMG-IV): sequencing the most valuable type-strain genomes for metagenomic binning, comparative biology and taxonomic classification.</title>
        <authorList>
            <person name="Goeker M."/>
        </authorList>
    </citation>
    <scope>NUCLEOTIDE SEQUENCE [LARGE SCALE GENOMIC DNA]</scope>
    <source>
        <strain evidence="6 7">DSM 12251</strain>
    </source>
</reference>
<feature type="domain" description="ATP-dependent DNA ligase family profile" evidence="5">
    <location>
        <begin position="110"/>
        <end position="168"/>
    </location>
</feature>
<dbReference type="InterPro" id="IPR050326">
    <property type="entry name" value="NAD_dep_DNA_ligaseB"/>
</dbReference>
<keyword evidence="7" id="KW-1185">Reference proteome</keyword>
<dbReference type="PANTHER" id="PTHR47810:SF1">
    <property type="entry name" value="DNA LIGASE B"/>
    <property type="match status" value="1"/>
</dbReference>
<dbReference type="InterPro" id="IPR012310">
    <property type="entry name" value="DNA_ligase_ATP-dep_cent"/>
</dbReference>
<dbReference type="InterPro" id="IPR016059">
    <property type="entry name" value="DNA_ligase_ATP-dep_CS"/>
</dbReference>
<dbReference type="Gene3D" id="3.30.470.30">
    <property type="entry name" value="DNA ligase/mRNA capping enzyme"/>
    <property type="match status" value="2"/>
</dbReference>
<accession>A0A7W7YJU5</accession>
<evidence type="ECO:0000256" key="3">
    <source>
        <dbReference type="ARBA" id="ARBA00022763"/>
    </source>
</evidence>
<dbReference type="PROSITE" id="PS00697">
    <property type="entry name" value="DNA_LIGASE_A1"/>
    <property type="match status" value="1"/>
</dbReference>
<proteinExistence type="predicted"/>
<keyword evidence="3" id="KW-0227">DNA damage</keyword>
<dbReference type="GO" id="GO:0003910">
    <property type="term" value="F:DNA ligase (ATP) activity"/>
    <property type="evidence" value="ECO:0007669"/>
    <property type="project" value="UniProtKB-EC"/>
</dbReference>
<evidence type="ECO:0000256" key="2">
    <source>
        <dbReference type="ARBA" id="ARBA00022705"/>
    </source>
</evidence>
<dbReference type="SUPFAM" id="SSF56091">
    <property type="entry name" value="DNA ligase/mRNA capping enzyme, catalytic domain"/>
    <property type="match status" value="1"/>
</dbReference>
<dbReference type="GO" id="GO:0006310">
    <property type="term" value="P:DNA recombination"/>
    <property type="evidence" value="ECO:0007669"/>
    <property type="project" value="InterPro"/>
</dbReference>
<dbReference type="GO" id="GO:0005524">
    <property type="term" value="F:ATP binding"/>
    <property type="evidence" value="ECO:0007669"/>
    <property type="project" value="InterPro"/>
</dbReference>
<dbReference type="AlphaFoldDB" id="A0A7W7YJU5"/>
<keyword evidence="2" id="KW-0235">DNA replication</keyword>
<protein>
    <submittedName>
        <fullName evidence="6">Bifunctional non-homologous end joining protein LigD</fullName>
        <ecNumber evidence="6">6.5.1.1</ecNumber>
    </submittedName>
</protein>
<keyword evidence="1 6" id="KW-0436">Ligase</keyword>
<dbReference type="EC" id="6.5.1.1" evidence="6"/>
<dbReference type="PANTHER" id="PTHR47810">
    <property type="entry name" value="DNA LIGASE"/>
    <property type="match status" value="1"/>
</dbReference>
<evidence type="ECO:0000313" key="7">
    <source>
        <dbReference type="Proteomes" id="UP000534294"/>
    </source>
</evidence>
<sequence length="355" mass="40080">MESITLYCRENGSDKVYQASLQPQEQGYVVNFAFGRRGSTLTTGSKTPVPVSYVVAKTAYDRLVRQKLATGYTQGPALTESLQHQPPTPTGLRCMLLNPVAEDELEDLLQDHVHWMQEKMDGRRMLLQKQGKVITSMNRLGVTFTPPETIQQSAAQSPEDFILDGEAVGDVFHVFDILSLAGEDLRQSRFATRYFQLRDFLRTFRHTHIKLVESYCAPEKEPWFQTLKEQGKEGVVFRHMDAVYTPGRPNAGGPCLKHKFYETASFVVAKNNDKRSVSLLLFEGDKIKRAGNVTIPPNHAMPKAGSVVECRYLYAFWESGSIYQPVYLGVREDIRAAECTTDQLKYKAEPTLVTV</sequence>
<dbReference type="Pfam" id="PF01068">
    <property type="entry name" value="DNA_ligase_A_M"/>
    <property type="match status" value="2"/>
</dbReference>
<dbReference type="RefSeq" id="WP_184207551.1">
    <property type="nucleotide sequence ID" value="NZ_JACHIF010000003.1"/>
</dbReference>